<dbReference type="EMBL" id="HBEL01041150">
    <property type="protein sequence ID" value="CAD8422995.1"/>
    <property type="molecule type" value="Transcribed_RNA"/>
</dbReference>
<evidence type="ECO:0000256" key="5">
    <source>
        <dbReference type="ARBA" id="ARBA00022490"/>
    </source>
</evidence>
<evidence type="ECO:0000256" key="6">
    <source>
        <dbReference type="ARBA" id="ARBA00022794"/>
    </source>
</evidence>
<organism evidence="13">
    <name type="scientific">Proboscia inermis</name>
    <dbReference type="NCBI Taxonomy" id="420281"/>
    <lineage>
        <taxon>Eukaryota</taxon>
        <taxon>Sar</taxon>
        <taxon>Stramenopiles</taxon>
        <taxon>Ochrophyta</taxon>
        <taxon>Bacillariophyta</taxon>
        <taxon>Coscinodiscophyceae</taxon>
        <taxon>Rhizosoleniophycidae</taxon>
        <taxon>Rhizosoleniales</taxon>
        <taxon>Rhizosoleniaceae</taxon>
        <taxon>Proboscia</taxon>
    </lineage>
</organism>
<dbReference type="GO" id="GO:0036157">
    <property type="term" value="C:outer dynein arm"/>
    <property type="evidence" value="ECO:0007669"/>
    <property type="project" value="InterPro"/>
</dbReference>
<feature type="domain" description="RNA-polymerase II-associated protein 3-like C-terminal" evidence="11">
    <location>
        <begin position="163"/>
        <end position="307"/>
    </location>
</feature>
<dbReference type="GO" id="GO:0036159">
    <property type="term" value="P:inner dynein arm assembly"/>
    <property type="evidence" value="ECO:0007669"/>
    <property type="project" value="TreeGrafter"/>
</dbReference>
<evidence type="ECO:0008006" key="14">
    <source>
        <dbReference type="Google" id="ProtNLM"/>
    </source>
</evidence>
<dbReference type="PANTHER" id="PTHR28572:SF1">
    <property type="entry name" value="COILED-COIL DOMAIN-CONTAINING PROTEIN 103"/>
    <property type="match status" value="1"/>
</dbReference>
<dbReference type="GO" id="GO:0003351">
    <property type="term" value="P:epithelial cilium movement involved in extracellular fluid movement"/>
    <property type="evidence" value="ECO:0007669"/>
    <property type="project" value="TreeGrafter"/>
</dbReference>
<evidence type="ECO:0000256" key="7">
    <source>
        <dbReference type="ARBA" id="ARBA00022846"/>
    </source>
</evidence>
<dbReference type="AlphaFoldDB" id="A0A7S0CGE9"/>
<evidence type="ECO:0000256" key="4">
    <source>
        <dbReference type="ARBA" id="ARBA00011738"/>
    </source>
</evidence>
<reference evidence="13" key="1">
    <citation type="submission" date="2021-01" db="EMBL/GenBank/DDBJ databases">
        <authorList>
            <person name="Corre E."/>
            <person name="Pelletier E."/>
            <person name="Niang G."/>
            <person name="Scheremetjew M."/>
            <person name="Finn R."/>
            <person name="Kale V."/>
            <person name="Holt S."/>
            <person name="Cochrane G."/>
            <person name="Meng A."/>
            <person name="Brown T."/>
            <person name="Cohen L."/>
        </authorList>
    </citation>
    <scope>NUCLEOTIDE SEQUENCE</scope>
    <source>
        <strain evidence="13">CCAP1064/1</strain>
    </source>
</reference>
<name>A0A7S0CGE9_9STRA</name>
<keyword evidence="9" id="KW-0966">Cell projection</keyword>
<gene>
    <name evidence="13" type="ORF">PINE0816_LOCUS19153</name>
</gene>
<dbReference type="GO" id="GO:0031514">
    <property type="term" value="C:motile cilium"/>
    <property type="evidence" value="ECO:0007669"/>
    <property type="project" value="UniProtKB-SubCell"/>
</dbReference>
<evidence type="ECO:0000256" key="1">
    <source>
        <dbReference type="ARBA" id="ARBA00004048"/>
    </source>
</evidence>
<evidence type="ECO:0000256" key="9">
    <source>
        <dbReference type="ARBA" id="ARBA00023273"/>
    </source>
</evidence>
<accession>A0A7S0CGE9</accession>
<dbReference type="InterPro" id="IPR025986">
    <property type="entry name" value="RPAP3-like_C"/>
</dbReference>
<feature type="domain" description="Dynein attachment factor N-terminal" evidence="12">
    <location>
        <begin position="20"/>
        <end position="77"/>
    </location>
</feature>
<keyword evidence="8" id="KW-0969">Cilium</keyword>
<evidence type="ECO:0000313" key="13">
    <source>
        <dbReference type="EMBL" id="CAD8422995.1"/>
    </source>
</evidence>
<keyword evidence="5" id="KW-0963">Cytoplasm</keyword>
<evidence type="ECO:0000256" key="10">
    <source>
        <dbReference type="ARBA" id="ARBA00049986"/>
    </source>
</evidence>
<evidence type="ECO:0000259" key="12">
    <source>
        <dbReference type="Pfam" id="PF15867"/>
    </source>
</evidence>
<dbReference type="InterPro" id="IPR042422">
    <property type="entry name" value="CC103"/>
</dbReference>
<protein>
    <recommendedName>
        <fullName evidence="14">Dynein attachment factor N-terminal domain-containing protein</fullName>
    </recommendedName>
</protein>
<proteinExistence type="inferred from homology"/>
<keyword evidence="7" id="KW-0282">Flagellum</keyword>
<comment type="function">
    <text evidence="1">Dynein-attachment factor required for cilia motility.</text>
</comment>
<dbReference type="PANTHER" id="PTHR28572">
    <property type="entry name" value="COILED-COIL DOMAIN-CONTAINING PROTEIN 103"/>
    <property type="match status" value="1"/>
</dbReference>
<sequence length="348" mass="40874">MTFNNEQHKQSAILPDGSLDLDFMKREIERDFSNERQYRAEDEMKKRAVHSSKNYDEFQAFVSCSELKPLQTREVAQLINPKYCGRVDVDSARTKQGKSSKSKVHGRQLDQMHHLVMGNIICDDSGKNTVMKLNRKVKKDCIQEKVEGKYNAKNPLSSGRHQKPKNCTDFENQWRKLRNINTSYSIMKPSKRLDYLTSIVTSLHFQNVLYKGKKSKPIDPTIMEEILNELYYYSLSIENWFSQKERKSFDNSKGIFQSQHDLNSFRFKENDFKEKIVKVNVLVEWLFALSKCERFTLNLCFLGKQTKEFVRCMIQWIVSEIKVMDAEATEKLKETVQFLECLYTSANE</sequence>
<comment type="subunit">
    <text evidence="4">Homodimer.</text>
</comment>
<dbReference type="Pfam" id="PF15867">
    <property type="entry name" value="Dynein_attach_N"/>
    <property type="match status" value="1"/>
</dbReference>
<comment type="subcellular location">
    <subcellularLocation>
        <location evidence="2">Cell projection</location>
        <location evidence="2">Cilium</location>
        <location evidence="2">Flagellum</location>
    </subcellularLocation>
    <subcellularLocation>
        <location evidence="3">Cytoplasm</location>
    </subcellularLocation>
</comment>
<evidence type="ECO:0000256" key="8">
    <source>
        <dbReference type="ARBA" id="ARBA00023069"/>
    </source>
</evidence>
<evidence type="ECO:0000256" key="3">
    <source>
        <dbReference type="ARBA" id="ARBA00004496"/>
    </source>
</evidence>
<dbReference type="InterPro" id="IPR031733">
    <property type="entry name" value="Dynein_attach_N"/>
</dbReference>
<keyword evidence="6" id="KW-0970">Cilium biogenesis/degradation</keyword>
<comment type="similarity">
    <text evidence="10">Belongs to the DNAAF19/PR46b family.</text>
</comment>
<evidence type="ECO:0000256" key="2">
    <source>
        <dbReference type="ARBA" id="ARBA00004230"/>
    </source>
</evidence>
<evidence type="ECO:0000259" key="11">
    <source>
        <dbReference type="Pfam" id="PF13877"/>
    </source>
</evidence>
<dbReference type="GO" id="GO:0005576">
    <property type="term" value="C:extracellular region"/>
    <property type="evidence" value="ECO:0007669"/>
    <property type="project" value="GOC"/>
</dbReference>
<dbReference type="GO" id="GO:0007368">
    <property type="term" value="P:determination of left/right symmetry"/>
    <property type="evidence" value="ECO:0007669"/>
    <property type="project" value="TreeGrafter"/>
</dbReference>
<dbReference type="Pfam" id="PF13877">
    <property type="entry name" value="RPAP3_C"/>
    <property type="match status" value="1"/>
</dbReference>